<evidence type="ECO:0000259" key="2">
    <source>
        <dbReference type="Pfam" id="PF07589"/>
    </source>
</evidence>
<keyword evidence="4" id="KW-1185">Reference proteome</keyword>
<dbReference type="NCBIfam" id="TIGR02595">
    <property type="entry name" value="PEP_CTERM"/>
    <property type="match status" value="1"/>
</dbReference>
<dbReference type="OrthoDB" id="5506812at2"/>
<gene>
    <name evidence="3" type="ORF">E4L98_24710</name>
</gene>
<dbReference type="InterPro" id="IPR013424">
    <property type="entry name" value="Ice-binding_C"/>
</dbReference>
<protein>
    <submittedName>
        <fullName evidence="3">PEP-CTERM sorting domain-containing protein</fullName>
    </submittedName>
</protein>
<dbReference type="AlphaFoldDB" id="A0A4Y9S3S3"/>
<evidence type="ECO:0000313" key="4">
    <source>
        <dbReference type="Proteomes" id="UP000297729"/>
    </source>
</evidence>
<evidence type="ECO:0000256" key="1">
    <source>
        <dbReference type="SAM" id="SignalP"/>
    </source>
</evidence>
<organism evidence="3 4">
    <name type="scientific">Duganella callida</name>
    <dbReference type="NCBI Taxonomy" id="2561932"/>
    <lineage>
        <taxon>Bacteria</taxon>
        <taxon>Pseudomonadati</taxon>
        <taxon>Pseudomonadota</taxon>
        <taxon>Betaproteobacteria</taxon>
        <taxon>Burkholderiales</taxon>
        <taxon>Oxalobacteraceae</taxon>
        <taxon>Telluria group</taxon>
        <taxon>Duganella</taxon>
    </lineage>
</organism>
<dbReference type="EMBL" id="SPVG01000245">
    <property type="protein sequence ID" value="TFW16008.1"/>
    <property type="molecule type" value="Genomic_DNA"/>
</dbReference>
<feature type="domain" description="Ice-binding protein C-terminal" evidence="2">
    <location>
        <begin position="212"/>
        <end position="236"/>
    </location>
</feature>
<dbReference type="Proteomes" id="UP000297729">
    <property type="component" value="Unassembled WGS sequence"/>
</dbReference>
<accession>A0A4Y9S3S3</accession>
<proteinExistence type="predicted"/>
<evidence type="ECO:0000313" key="3">
    <source>
        <dbReference type="EMBL" id="TFW16008.1"/>
    </source>
</evidence>
<reference evidence="3 4" key="1">
    <citation type="submission" date="2019-03" db="EMBL/GenBank/DDBJ databases">
        <title>Draft Genome Sequence of Duganella callidus sp. nov., a Novel Duganella Species Isolated from Cultivated Soil.</title>
        <authorList>
            <person name="Raths R."/>
            <person name="Peta V."/>
            <person name="Bucking H."/>
        </authorList>
    </citation>
    <scope>NUCLEOTIDE SEQUENCE [LARGE SCALE GENOMIC DNA]</scope>
    <source>
        <strain evidence="3 4">DN04</strain>
    </source>
</reference>
<comment type="caution">
    <text evidence="3">The sequence shown here is derived from an EMBL/GenBank/DDBJ whole genome shotgun (WGS) entry which is preliminary data.</text>
</comment>
<sequence length="242" mass="25474">MLAILLALAGTSAFANPSSSTVNFSNGTEGWVGLQGEDGGTKIDNSVGNGTPGLHTDYLYTGVLFWNTTNQNFLGDYTSAKSVSFGIDVNTHSIDSGGFDNAQYPRDFVVELRQNIAPGKWNSVWKTLGVLDSSTGLQHFSASIADTGASLASSGWKGYNPASADLALPDGVTLSSVLSHVDEVIFSTWVPGFSYDPAHFDVTVDNISITSSVPEPEQMAMLLSGLALLGVAARRKKADKCA</sequence>
<feature type="signal peptide" evidence="1">
    <location>
        <begin position="1"/>
        <end position="15"/>
    </location>
</feature>
<feature type="chain" id="PRO_5021352344" evidence="1">
    <location>
        <begin position="16"/>
        <end position="242"/>
    </location>
</feature>
<keyword evidence="1" id="KW-0732">Signal</keyword>
<name>A0A4Y9S3S3_9BURK</name>
<dbReference type="Pfam" id="PF07589">
    <property type="entry name" value="PEP-CTERM"/>
    <property type="match status" value="1"/>
</dbReference>